<evidence type="ECO:0000256" key="2">
    <source>
        <dbReference type="SAM" id="Phobius"/>
    </source>
</evidence>
<dbReference type="EMBL" id="JABXBU010002230">
    <property type="protein sequence ID" value="KAF8766892.1"/>
    <property type="molecule type" value="Genomic_DNA"/>
</dbReference>
<keyword evidence="2" id="KW-1133">Transmembrane helix</keyword>
<keyword evidence="2" id="KW-0472">Membrane</keyword>
<name>A0A8T0E7M9_ARGBR</name>
<gene>
    <name evidence="3" type="ORF">HNY73_019912</name>
</gene>
<keyword evidence="4" id="KW-1185">Reference proteome</keyword>
<organism evidence="3 4">
    <name type="scientific">Argiope bruennichi</name>
    <name type="common">Wasp spider</name>
    <name type="synonym">Aranea bruennichi</name>
    <dbReference type="NCBI Taxonomy" id="94029"/>
    <lineage>
        <taxon>Eukaryota</taxon>
        <taxon>Metazoa</taxon>
        <taxon>Ecdysozoa</taxon>
        <taxon>Arthropoda</taxon>
        <taxon>Chelicerata</taxon>
        <taxon>Arachnida</taxon>
        <taxon>Araneae</taxon>
        <taxon>Araneomorphae</taxon>
        <taxon>Entelegynae</taxon>
        <taxon>Araneoidea</taxon>
        <taxon>Araneidae</taxon>
        <taxon>Argiope</taxon>
    </lineage>
</organism>
<feature type="transmembrane region" description="Helical" evidence="2">
    <location>
        <begin position="32"/>
        <end position="53"/>
    </location>
</feature>
<feature type="region of interest" description="Disordered" evidence="1">
    <location>
        <begin position="89"/>
        <end position="112"/>
    </location>
</feature>
<sequence>MKYDSHLAVSAIILLMMAGVFLGIGATNLLTVPLYSGPVCVAFGSLFLLASVFMCKHAAKGPHPGPVIKMHRNHLKNGGQMALPKQRCKNNSDANFHQDPSIKNWKNPADKTKERDKIEITRMCIHTAV</sequence>
<feature type="transmembrane region" description="Helical" evidence="2">
    <location>
        <begin position="7"/>
        <end position="26"/>
    </location>
</feature>
<proteinExistence type="predicted"/>
<protein>
    <submittedName>
        <fullName evidence="3">Uncharacterized protein</fullName>
    </submittedName>
</protein>
<accession>A0A8T0E7M9</accession>
<comment type="caution">
    <text evidence="3">The sequence shown here is derived from an EMBL/GenBank/DDBJ whole genome shotgun (WGS) entry which is preliminary data.</text>
</comment>
<reference evidence="3" key="2">
    <citation type="submission" date="2020-06" db="EMBL/GenBank/DDBJ databases">
        <authorList>
            <person name="Sheffer M."/>
        </authorList>
    </citation>
    <scope>NUCLEOTIDE SEQUENCE</scope>
</reference>
<reference evidence="3" key="1">
    <citation type="journal article" date="2020" name="bioRxiv">
        <title>Chromosome-level reference genome of the European wasp spider Argiope bruennichi: a resource for studies on range expansion and evolutionary adaptation.</title>
        <authorList>
            <person name="Sheffer M.M."/>
            <person name="Hoppe A."/>
            <person name="Krehenwinkel H."/>
            <person name="Uhl G."/>
            <person name="Kuss A.W."/>
            <person name="Jensen L."/>
            <person name="Jensen C."/>
            <person name="Gillespie R.G."/>
            <person name="Hoff K.J."/>
            <person name="Prost S."/>
        </authorList>
    </citation>
    <scope>NUCLEOTIDE SEQUENCE</scope>
</reference>
<dbReference type="AlphaFoldDB" id="A0A8T0E7M9"/>
<dbReference type="Proteomes" id="UP000807504">
    <property type="component" value="Unassembled WGS sequence"/>
</dbReference>
<evidence type="ECO:0000256" key="1">
    <source>
        <dbReference type="SAM" id="MobiDB-lite"/>
    </source>
</evidence>
<evidence type="ECO:0000313" key="3">
    <source>
        <dbReference type="EMBL" id="KAF8766892.1"/>
    </source>
</evidence>
<keyword evidence="2" id="KW-0812">Transmembrane</keyword>
<evidence type="ECO:0000313" key="4">
    <source>
        <dbReference type="Proteomes" id="UP000807504"/>
    </source>
</evidence>